<sequence>MTIQVSFLMPTFMRRSTPSITGFLWCLYVEEGMRKDEIGGAQNLFAIFKGYRCGSIGRDAP</sequence>
<protein>
    <submittedName>
        <fullName evidence="1">Uncharacterized protein</fullName>
    </submittedName>
</protein>
<dbReference type="Proteomes" id="UP000580891">
    <property type="component" value="Unassembled WGS sequence"/>
</dbReference>
<dbReference type="EMBL" id="JACDUU010000004">
    <property type="protein sequence ID" value="MBA2871856.1"/>
    <property type="molecule type" value="Genomic_DNA"/>
</dbReference>
<comment type="caution">
    <text evidence="1">The sequence shown here is derived from an EMBL/GenBank/DDBJ whole genome shotgun (WGS) entry which is preliminary data.</text>
</comment>
<reference evidence="1 2" key="1">
    <citation type="submission" date="2020-07" db="EMBL/GenBank/DDBJ databases">
        <title>Genomic Encyclopedia of Type Strains, Phase IV (KMG-IV): sequencing the most valuable type-strain genomes for metagenomic binning, comparative biology and taxonomic classification.</title>
        <authorList>
            <person name="Goeker M."/>
        </authorList>
    </citation>
    <scope>NUCLEOTIDE SEQUENCE [LARGE SCALE GENOMIC DNA]</scope>
    <source>
        <strain evidence="1 2">DSM 25220</strain>
    </source>
</reference>
<dbReference type="AlphaFoldDB" id="A0A7W0BX30"/>
<proteinExistence type="predicted"/>
<evidence type="ECO:0000313" key="1">
    <source>
        <dbReference type="EMBL" id="MBA2871856.1"/>
    </source>
</evidence>
<dbReference type="RefSeq" id="WP_181537691.1">
    <property type="nucleotide sequence ID" value="NZ_JACDUU010000004.1"/>
</dbReference>
<name>A0A7W0BX30_9BACL</name>
<evidence type="ECO:0000313" key="2">
    <source>
        <dbReference type="Proteomes" id="UP000580891"/>
    </source>
</evidence>
<organism evidence="1 2">
    <name type="scientific">[Anoxybacillus] calidus</name>
    <dbReference type="NCBI Taxonomy" id="575178"/>
    <lineage>
        <taxon>Bacteria</taxon>
        <taxon>Bacillati</taxon>
        <taxon>Bacillota</taxon>
        <taxon>Bacilli</taxon>
        <taxon>Bacillales</taxon>
        <taxon>Anoxybacillaceae</taxon>
        <taxon>Paranoxybacillus</taxon>
    </lineage>
</organism>
<accession>A0A7W0BX30</accession>
<gene>
    <name evidence="1" type="ORF">HNQ85_002131</name>
</gene>
<keyword evidence="2" id="KW-1185">Reference proteome</keyword>